<dbReference type="AlphaFoldDB" id="A0A291Q0T3"/>
<gene>
    <name evidence="2" type="ORF">KY5_0174</name>
</gene>
<keyword evidence="1" id="KW-0472">Membrane</keyword>
<dbReference type="KEGG" id="sfk:KY5_0174"/>
<proteinExistence type="predicted"/>
<feature type="transmembrane region" description="Helical" evidence="1">
    <location>
        <begin position="12"/>
        <end position="29"/>
    </location>
</feature>
<evidence type="ECO:0000256" key="1">
    <source>
        <dbReference type="SAM" id="Phobius"/>
    </source>
</evidence>
<organism evidence="2 3">
    <name type="scientific">Streptomyces formicae</name>
    <dbReference type="NCBI Taxonomy" id="1616117"/>
    <lineage>
        <taxon>Bacteria</taxon>
        <taxon>Bacillati</taxon>
        <taxon>Actinomycetota</taxon>
        <taxon>Actinomycetes</taxon>
        <taxon>Kitasatosporales</taxon>
        <taxon>Streptomycetaceae</taxon>
        <taxon>Streptomyces</taxon>
    </lineage>
</organism>
<evidence type="ECO:0000313" key="2">
    <source>
        <dbReference type="EMBL" id="ATL25192.1"/>
    </source>
</evidence>
<protein>
    <submittedName>
        <fullName evidence="2">Uncharacterized protein</fullName>
    </submittedName>
</protein>
<dbReference type="Proteomes" id="UP000221011">
    <property type="component" value="Chromosome"/>
</dbReference>
<keyword evidence="3" id="KW-1185">Reference proteome</keyword>
<keyword evidence="1" id="KW-1133">Transmembrane helix</keyword>
<name>A0A291Q0T3_9ACTN</name>
<evidence type="ECO:0000313" key="3">
    <source>
        <dbReference type="Proteomes" id="UP000221011"/>
    </source>
</evidence>
<accession>A0A291Q0T3</accession>
<sequence length="42" mass="4761">MGSTVRGAEPRAGFRVRLLFLFLFAQLITGRNQRLFSGLPYC</sequence>
<reference evidence="2 3" key="1">
    <citation type="submission" date="2017-08" db="EMBL/GenBank/DDBJ databases">
        <title>Complete Genome Sequence of Streptomyces formicae KY5, the formicamycin producer.</title>
        <authorList>
            <person name="Holmes N.A."/>
            <person name="Devine R."/>
            <person name="Qin Z."/>
            <person name="Seipke R.F."/>
            <person name="Wilkinson B."/>
            <person name="Hutchings M.I."/>
        </authorList>
    </citation>
    <scope>NUCLEOTIDE SEQUENCE [LARGE SCALE GENOMIC DNA]</scope>
    <source>
        <strain evidence="2 3">KY5</strain>
    </source>
</reference>
<dbReference type="EMBL" id="CP022685">
    <property type="protein sequence ID" value="ATL25192.1"/>
    <property type="molecule type" value="Genomic_DNA"/>
</dbReference>
<keyword evidence="1" id="KW-0812">Transmembrane</keyword>